<reference evidence="2 3" key="1">
    <citation type="journal article" date="2005" name="Int. J. Syst. Evol. Microbiol.">
        <title>Bacillus litoralis sp. nov., isolated from a tidal flat of the Yellow Sea in Korea.</title>
        <authorList>
            <person name="Yoon J.H."/>
            <person name="Oh T.K."/>
        </authorList>
    </citation>
    <scope>NUCLEOTIDE SEQUENCE [LARGE SCALE GENOMIC DNA]</scope>
    <source>
        <strain evidence="2 3">SW-211</strain>
    </source>
</reference>
<name>A0A5C6WBQ0_9BACI</name>
<organism evidence="2 3">
    <name type="scientific">Metabacillus litoralis</name>
    <dbReference type="NCBI Taxonomy" id="152268"/>
    <lineage>
        <taxon>Bacteria</taxon>
        <taxon>Bacillati</taxon>
        <taxon>Bacillota</taxon>
        <taxon>Bacilli</taxon>
        <taxon>Bacillales</taxon>
        <taxon>Bacillaceae</taxon>
        <taxon>Metabacillus</taxon>
    </lineage>
</organism>
<evidence type="ECO:0000256" key="1">
    <source>
        <dbReference type="SAM" id="Phobius"/>
    </source>
</evidence>
<dbReference type="Proteomes" id="UP000321363">
    <property type="component" value="Unassembled WGS sequence"/>
</dbReference>
<sequence>MIKIETRIQLLKDHTDAPTKKMLENLVDRKRKFDAYKKKCFKAQFITFLLLMGFVVYLYAFLIKPAGGQIEVVLRSIFDEEFHVFVVLLIVSGYATAQFYKKKEDKAEKEYHNLRCEVIRKSAELWPQPTPWQNRHEVFTMMKQEYDINLFHESK</sequence>
<dbReference type="RefSeq" id="WP_146946177.1">
    <property type="nucleotide sequence ID" value="NZ_VOQF01000001.1"/>
</dbReference>
<evidence type="ECO:0000313" key="3">
    <source>
        <dbReference type="Proteomes" id="UP000321363"/>
    </source>
</evidence>
<feature type="transmembrane region" description="Helical" evidence="1">
    <location>
        <begin position="40"/>
        <end position="62"/>
    </location>
</feature>
<dbReference type="InterPro" id="IPR020210">
    <property type="entry name" value="Uncharacterised_YpbF_TM"/>
</dbReference>
<keyword evidence="1" id="KW-0812">Transmembrane</keyword>
<gene>
    <name evidence="2" type="ORF">FS935_03765</name>
</gene>
<evidence type="ECO:0000313" key="2">
    <source>
        <dbReference type="EMBL" id="TXC93319.1"/>
    </source>
</evidence>
<keyword evidence="3" id="KW-1185">Reference proteome</keyword>
<protein>
    <submittedName>
        <fullName evidence="2">DUF2663 family protein</fullName>
    </submittedName>
</protein>
<feature type="transmembrane region" description="Helical" evidence="1">
    <location>
        <begin position="82"/>
        <end position="100"/>
    </location>
</feature>
<dbReference type="AlphaFoldDB" id="A0A5C6WBQ0"/>
<keyword evidence="1" id="KW-0472">Membrane</keyword>
<dbReference type="EMBL" id="VOQF01000001">
    <property type="protein sequence ID" value="TXC93319.1"/>
    <property type="molecule type" value="Genomic_DNA"/>
</dbReference>
<dbReference type="OrthoDB" id="2969742at2"/>
<comment type="caution">
    <text evidence="2">The sequence shown here is derived from an EMBL/GenBank/DDBJ whole genome shotgun (WGS) entry which is preliminary data.</text>
</comment>
<dbReference type="Pfam" id="PF10864">
    <property type="entry name" value="DUF2663"/>
    <property type="match status" value="1"/>
</dbReference>
<accession>A0A5C6WBQ0</accession>
<keyword evidence="1" id="KW-1133">Transmembrane helix</keyword>
<proteinExistence type="predicted"/>